<dbReference type="GO" id="GO:0016788">
    <property type="term" value="F:hydrolase activity, acting on ester bonds"/>
    <property type="evidence" value="ECO:0007669"/>
    <property type="project" value="InterPro"/>
</dbReference>
<dbReference type="PANTHER" id="PTHR33146">
    <property type="entry name" value="ENDONUCLEASE 4"/>
    <property type="match status" value="1"/>
</dbReference>
<evidence type="ECO:0000313" key="10">
    <source>
        <dbReference type="Proteomes" id="UP000070700"/>
    </source>
</evidence>
<comment type="similarity">
    <text evidence="1">Belongs to the nuclease type I family.</text>
</comment>
<dbReference type="RefSeq" id="XP_018070526.1">
    <property type="nucleotide sequence ID" value="XM_018210791.1"/>
</dbReference>
<evidence type="ECO:0000256" key="5">
    <source>
        <dbReference type="ARBA" id="ARBA00022801"/>
    </source>
</evidence>
<keyword evidence="5" id="KW-0378">Hydrolase</keyword>
<evidence type="ECO:0000256" key="7">
    <source>
        <dbReference type="ARBA" id="ARBA00023180"/>
    </source>
</evidence>
<dbReference type="InterPro" id="IPR003154">
    <property type="entry name" value="S1/P1nuclease"/>
</dbReference>
<dbReference type="GO" id="GO:0004519">
    <property type="term" value="F:endonuclease activity"/>
    <property type="evidence" value="ECO:0007669"/>
    <property type="project" value="UniProtKB-KW"/>
</dbReference>
<evidence type="ECO:0000256" key="6">
    <source>
        <dbReference type="ARBA" id="ARBA00023157"/>
    </source>
</evidence>
<keyword evidence="7" id="KW-0325">Glycoprotein</keyword>
<keyword evidence="10" id="KW-1185">Reference proteome</keyword>
<dbReference type="OrthoDB" id="441446at2759"/>
<gene>
    <name evidence="9" type="ORF">LY89DRAFT_617209</name>
</gene>
<accession>A0A194X7M5</accession>
<protein>
    <submittedName>
        <fullName evidence="9">S1/P1 nuclease-like protein</fullName>
    </submittedName>
</protein>
<dbReference type="InterPro" id="IPR008947">
    <property type="entry name" value="PLipase_C/P1_nuclease_dom_sf"/>
</dbReference>
<dbReference type="PANTHER" id="PTHR33146:SF26">
    <property type="entry name" value="ENDONUCLEASE 4"/>
    <property type="match status" value="1"/>
</dbReference>
<dbReference type="GO" id="GO:0006308">
    <property type="term" value="P:DNA catabolic process"/>
    <property type="evidence" value="ECO:0007669"/>
    <property type="project" value="InterPro"/>
</dbReference>
<proteinExistence type="inferred from homology"/>
<dbReference type="FunFam" id="1.10.575.10:FF:000004">
    <property type="entry name" value="Nuclease S1"/>
    <property type="match status" value="1"/>
</dbReference>
<keyword evidence="3" id="KW-0479">Metal-binding</keyword>
<keyword evidence="2" id="KW-0540">Nuclease</keyword>
<organism evidence="9 10">
    <name type="scientific">Mollisia scopiformis</name>
    <name type="common">Conifer needle endophyte fungus</name>
    <name type="synonym">Phialocephala scopiformis</name>
    <dbReference type="NCBI Taxonomy" id="149040"/>
    <lineage>
        <taxon>Eukaryota</taxon>
        <taxon>Fungi</taxon>
        <taxon>Dikarya</taxon>
        <taxon>Ascomycota</taxon>
        <taxon>Pezizomycotina</taxon>
        <taxon>Leotiomycetes</taxon>
        <taxon>Helotiales</taxon>
        <taxon>Mollisiaceae</taxon>
        <taxon>Mollisia</taxon>
    </lineage>
</organism>
<dbReference type="Gene3D" id="1.10.575.10">
    <property type="entry name" value="P1 Nuclease"/>
    <property type="match status" value="1"/>
</dbReference>
<dbReference type="KEGG" id="psco:LY89DRAFT_617209"/>
<sequence length="296" mass="31995">MKLATLNYLHALCAFLPTAAAWGSLGHETVAYVASNFVAAGTQELFQTLLYNETSSYLANVATWADSFRYTAAGRFSAPFHFIDAEDNPPTSCGVTYSRDCGEKGCVVGAILNYTSQVMNTTLDSYTRNMAAKFVVHFLGDIHQPLHDEGLDVGGNTVLVTFGGVKTNLHHVWDTNMPEKLIGGYTLTDAEKWAEILTTAITSGIYQSLAADWLDGIDLADPVATALAWAEEANAFVCTTVLPNGVDAIDGQELDGDYYQAAIPVIQIQIARAGYRLARWLDLIAQAVNTVGKPEL</sequence>
<reference evidence="9 10" key="1">
    <citation type="submission" date="2015-10" db="EMBL/GenBank/DDBJ databases">
        <title>Full genome of DAOMC 229536 Phialocephala scopiformis, a fungal endophyte of spruce producing the potent anti-insectan compound rugulosin.</title>
        <authorList>
            <consortium name="DOE Joint Genome Institute"/>
            <person name="Walker A.K."/>
            <person name="Frasz S.L."/>
            <person name="Seifert K.A."/>
            <person name="Miller J.D."/>
            <person name="Mondo S.J."/>
            <person name="Labutti K."/>
            <person name="Lipzen A."/>
            <person name="Dockter R."/>
            <person name="Kennedy M."/>
            <person name="Grigoriev I.V."/>
            <person name="Spatafora J.W."/>
        </authorList>
    </citation>
    <scope>NUCLEOTIDE SEQUENCE [LARGE SCALE GENOMIC DNA]</scope>
    <source>
        <strain evidence="9 10">CBS 120377</strain>
    </source>
</reference>
<dbReference type="SUPFAM" id="SSF48537">
    <property type="entry name" value="Phospholipase C/P1 nuclease"/>
    <property type="match status" value="1"/>
</dbReference>
<dbReference type="STRING" id="149040.A0A194X7M5"/>
<name>A0A194X7M5_MOLSC</name>
<dbReference type="InParanoid" id="A0A194X7M5"/>
<keyword evidence="4" id="KW-0255">Endonuclease</keyword>
<feature type="signal peptide" evidence="8">
    <location>
        <begin position="1"/>
        <end position="21"/>
    </location>
</feature>
<dbReference type="Pfam" id="PF02265">
    <property type="entry name" value="S1-P1_nuclease"/>
    <property type="match status" value="1"/>
</dbReference>
<keyword evidence="8" id="KW-0732">Signal</keyword>
<evidence type="ECO:0000256" key="3">
    <source>
        <dbReference type="ARBA" id="ARBA00022723"/>
    </source>
</evidence>
<keyword evidence="6" id="KW-1015">Disulfide bond</keyword>
<dbReference type="GeneID" id="28820517"/>
<dbReference type="Proteomes" id="UP000070700">
    <property type="component" value="Unassembled WGS sequence"/>
</dbReference>
<feature type="chain" id="PRO_5008267991" evidence="8">
    <location>
        <begin position="22"/>
        <end position="296"/>
    </location>
</feature>
<evidence type="ECO:0000256" key="1">
    <source>
        <dbReference type="ARBA" id="ARBA00009547"/>
    </source>
</evidence>
<dbReference type="AlphaFoldDB" id="A0A194X7M5"/>
<evidence type="ECO:0000313" key="9">
    <source>
        <dbReference type="EMBL" id="KUJ16171.1"/>
    </source>
</evidence>
<evidence type="ECO:0000256" key="2">
    <source>
        <dbReference type="ARBA" id="ARBA00022722"/>
    </source>
</evidence>
<evidence type="ECO:0000256" key="8">
    <source>
        <dbReference type="SAM" id="SignalP"/>
    </source>
</evidence>
<evidence type="ECO:0000256" key="4">
    <source>
        <dbReference type="ARBA" id="ARBA00022759"/>
    </source>
</evidence>
<dbReference type="GO" id="GO:0046872">
    <property type="term" value="F:metal ion binding"/>
    <property type="evidence" value="ECO:0007669"/>
    <property type="project" value="UniProtKB-KW"/>
</dbReference>
<dbReference type="CDD" id="cd11010">
    <property type="entry name" value="S1-P1_nuclease"/>
    <property type="match status" value="1"/>
</dbReference>
<dbReference type="EMBL" id="KQ947416">
    <property type="protein sequence ID" value="KUJ16171.1"/>
    <property type="molecule type" value="Genomic_DNA"/>
</dbReference>
<dbReference type="GO" id="GO:0003676">
    <property type="term" value="F:nucleic acid binding"/>
    <property type="evidence" value="ECO:0007669"/>
    <property type="project" value="InterPro"/>
</dbReference>